<organism evidence="12 13">
    <name type="scientific">Leptobrachium leishanense</name>
    <name type="common">Leishan spiny toad</name>
    <dbReference type="NCBI Taxonomy" id="445787"/>
    <lineage>
        <taxon>Eukaryota</taxon>
        <taxon>Metazoa</taxon>
        <taxon>Chordata</taxon>
        <taxon>Craniata</taxon>
        <taxon>Vertebrata</taxon>
        <taxon>Euteleostomi</taxon>
        <taxon>Amphibia</taxon>
        <taxon>Batrachia</taxon>
        <taxon>Anura</taxon>
        <taxon>Pelobatoidea</taxon>
        <taxon>Megophryidae</taxon>
        <taxon>Leptobrachium</taxon>
    </lineage>
</organism>
<evidence type="ECO:0000256" key="6">
    <source>
        <dbReference type="ARBA" id="ARBA00022825"/>
    </source>
</evidence>
<reference evidence="12" key="2">
    <citation type="submission" date="2025-09" db="UniProtKB">
        <authorList>
            <consortium name="Ensembl"/>
        </authorList>
    </citation>
    <scope>IDENTIFICATION</scope>
</reference>
<dbReference type="InterPro" id="IPR043504">
    <property type="entry name" value="Peptidase_S1_PA_chymotrypsin"/>
</dbReference>
<dbReference type="GO" id="GO:0004252">
    <property type="term" value="F:serine-type endopeptidase activity"/>
    <property type="evidence" value="ECO:0007669"/>
    <property type="project" value="InterPro"/>
</dbReference>
<dbReference type="SMART" id="SM00020">
    <property type="entry name" value="Tryp_SPc"/>
    <property type="match status" value="1"/>
</dbReference>
<evidence type="ECO:0000256" key="7">
    <source>
        <dbReference type="ARBA" id="ARBA00023145"/>
    </source>
</evidence>
<evidence type="ECO:0000256" key="2">
    <source>
        <dbReference type="ARBA" id="ARBA00022525"/>
    </source>
</evidence>
<dbReference type="Ensembl" id="ENSLLET00000044251.1">
    <property type="protein sequence ID" value="ENSLLEP00000042549.1"/>
    <property type="gene ID" value="ENSLLEG00000027074.1"/>
</dbReference>
<dbReference type="GeneTree" id="ENSGT00940000162255"/>
<dbReference type="Pfam" id="PF00089">
    <property type="entry name" value="Trypsin"/>
    <property type="match status" value="1"/>
</dbReference>
<evidence type="ECO:0000256" key="1">
    <source>
        <dbReference type="ARBA" id="ARBA00004613"/>
    </source>
</evidence>
<reference evidence="12" key="1">
    <citation type="submission" date="2025-08" db="UniProtKB">
        <authorList>
            <consortium name="Ensembl"/>
        </authorList>
    </citation>
    <scope>IDENTIFICATION</scope>
</reference>
<feature type="chain" id="PRO_5034893290" description="Peptidase S1 domain-containing protein" evidence="10">
    <location>
        <begin position="22"/>
        <end position="265"/>
    </location>
</feature>
<dbReference type="FunFam" id="2.40.10.10:FF:000014">
    <property type="entry name" value="Complement factor D"/>
    <property type="match status" value="1"/>
</dbReference>
<dbReference type="PRINTS" id="PR00722">
    <property type="entry name" value="CHYMOTRYPSIN"/>
</dbReference>
<dbReference type="FunFam" id="2.40.10.10:FF:000005">
    <property type="entry name" value="Serine protease 37"/>
    <property type="match status" value="1"/>
</dbReference>
<protein>
    <recommendedName>
        <fullName evidence="11">Peptidase S1 domain-containing protein</fullName>
    </recommendedName>
</protein>
<dbReference type="PROSITE" id="PS00135">
    <property type="entry name" value="TRYPSIN_SER"/>
    <property type="match status" value="1"/>
</dbReference>
<dbReference type="InterPro" id="IPR001254">
    <property type="entry name" value="Trypsin_dom"/>
</dbReference>
<dbReference type="PANTHER" id="PTHR24271">
    <property type="entry name" value="KALLIKREIN-RELATED"/>
    <property type="match status" value="1"/>
</dbReference>
<evidence type="ECO:0000313" key="13">
    <source>
        <dbReference type="Proteomes" id="UP000694569"/>
    </source>
</evidence>
<dbReference type="Gene3D" id="2.40.10.10">
    <property type="entry name" value="Trypsin-like serine proteases"/>
    <property type="match status" value="2"/>
</dbReference>
<keyword evidence="4 10" id="KW-0732">Signal</keyword>
<dbReference type="OrthoDB" id="60866at2759"/>
<keyword evidence="7" id="KW-0865">Zymogen</keyword>
<evidence type="ECO:0000256" key="3">
    <source>
        <dbReference type="ARBA" id="ARBA00022670"/>
    </source>
</evidence>
<accession>A0A8C5QTR2</accession>
<dbReference type="GO" id="GO:0005576">
    <property type="term" value="C:extracellular region"/>
    <property type="evidence" value="ECO:0007669"/>
    <property type="project" value="UniProtKB-SubCell"/>
</dbReference>
<keyword evidence="3 9" id="KW-0645">Protease</keyword>
<dbReference type="CDD" id="cd00190">
    <property type="entry name" value="Tryp_SPc"/>
    <property type="match status" value="1"/>
</dbReference>
<evidence type="ECO:0000256" key="4">
    <source>
        <dbReference type="ARBA" id="ARBA00022729"/>
    </source>
</evidence>
<evidence type="ECO:0000256" key="8">
    <source>
        <dbReference type="ARBA" id="ARBA00023157"/>
    </source>
</evidence>
<dbReference type="GO" id="GO:0006508">
    <property type="term" value="P:proteolysis"/>
    <property type="evidence" value="ECO:0007669"/>
    <property type="project" value="UniProtKB-KW"/>
</dbReference>
<sequence>MNTHPALAVFLAVLVITAIECFPRGRILGGRESSGRPYVASVQVDGIHLCGALLISEEWLLSAAHCIPTGNHTLRVMMGSNSLKEPSKSKLEYNITTHFIHPLYNSSLSGHDIVLMKLPNKVPLSDVIKPLPYQTQDVDVAEGTSCLVAGWGHIKLTGKKTDTLQEVSVPVISREKCNRRDYYDNEITTAMMCAGEKSKDSCEGDSGGPLVCNGVAEGIVAGGSRKCGNMKRPGIYTRFAVYKDWIQNTIHNATLKATTAPPVLP</sequence>
<keyword evidence="5 9" id="KW-0378">Hydrolase</keyword>
<dbReference type="InterPro" id="IPR001314">
    <property type="entry name" value="Peptidase_S1A"/>
</dbReference>
<name>A0A8C5QTR2_9ANUR</name>
<dbReference type="AlphaFoldDB" id="A0A8C5QTR2"/>
<evidence type="ECO:0000313" key="12">
    <source>
        <dbReference type="Ensembl" id="ENSLLEP00000042549.1"/>
    </source>
</evidence>
<keyword evidence="2" id="KW-0964">Secreted</keyword>
<dbReference type="InterPro" id="IPR009003">
    <property type="entry name" value="Peptidase_S1_PA"/>
</dbReference>
<dbReference type="InterPro" id="IPR018114">
    <property type="entry name" value="TRYPSIN_HIS"/>
</dbReference>
<dbReference type="PANTHER" id="PTHR24271:SF54">
    <property type="entry name" value="COMPLEMENT FACTOR D"/>
    <property type="match status" value="1"/>
</dbReference>
<dbReference type="PROSITE" id="PS50240">
    <property type="entry name" value="TRYPSIN_DOM"/>
    <property type="match status" value="1"/>
</dbReference>
<evidence type="ECO:0000256" key="9">
    <source>
        <dbReference type="RuleBase" id="RU363034"/>
    </source>
</evidence>
<evidence type="ECO:0000256" key="5">
    <source>
        <dbReference type="ARBA" id="ARBA00022801"/>
    </source>
</evidence>
<feature type="domain" description="Peptidase S1" evidence="11">
    <location>
        <begin position="27"/>
        <end position="251"/>
    </location>
</feature>
<dbReference type="SUPFAM" id="SSF50494">
    <property type="entry name" value="Trypsin-like serine proteases"/>
    <property type="match status" value="1"/>
</dbReference>
<keyword evidence="6 9" id="KW-0720">Serine protease</keyword>
<keyword evidence="13" id="KW-1185">Reference proteome</keyword>
<evidence type="ECO:0000256" key="10">
    <source>
        <dbReference type="SAM" id="SignalP"/>
    </source>
</evidence>
<dbReference type="PROSITE" id="PS00134">
    <property type="entry name" value="TRYPSIN_HIS"/>
    <property type="match status" value="1"/>
</dbReference>
<proteinExistence type="predicted"/>
<evidence type="ECO:0000259" key="11">
    <source>
        <dbReference type="PROSITE" id="PS50240"/>
    </source>
</evidence>
<dbReference type="InterPro" id="IPR033116">
    <property type="entry name" value="TRYPSIN_SER"/>
</dbReference>
<keyword evidence="8" id="KW-1015">Disulfide bond</keyword>
<feature type="signal peptide" evidence="10">
    <location>
        <begin position="1"/>
        <end position="21"/>
    </location>
</feature>
<dbReference type="Proteomes" id="UP000694569">
    <property type="component" value="Unplaced"/>
</dbReference>
<comment type="subcellular location">
    <subcellularLocation>
        <location evidence="1">Secreted</location>
    </subcellularLocation>
</comment>